<dbReference type="InterPro" id="IPR016024">
    <property type="entry name" value="ARM-type_fold"/>
</dbReference>
<sequence>MADDGHQPEKKPASEAGTPEPVAPPEPVDETAEPAAAEPEVATSPPPKTPAGEQAAKEPDEGAGRHRGPDTNAQGVAGLLGTPPPLGKTGERAEPAPDQFRLGPDDDPIARRRSGDRFNNNFGIAQSGAHSVAVQVNLPGGEKITLVRYELTDDDLTRLGRLYVESGNFRAALRILRAHRVVVLHGPEGSGRTAAGRALLDRLKSDGLIDRVGGLVLPDGVSVSDVAGQPEAFPHRWGMVLELRDGTELSMGDRILAYRDFAARADGYIVLVGPPAGEDEITQYAVSHQSPEPAGLLRRHLVEELPASFTAPQLQEILGQDAVTGYLGQHQRPGQVVKFAIALVEGLPVGRTVDEVIATLEPDWRDLARRAFEDALTAADDPFGAPRRQALRTAYAIFDGLELSEVFFAAEELLGMLRRVEAPDSTPARPVFGDVLDKLLFKDMLGDGGIDRTESASGRRALLRNPHLSDAFLDVAWNDYDTTRFVLPQWLDMVATGGRPVTRLRAAQAAGKLALYDFEKVMADLIRPWALDLNGLRRQAAAWALEQVSRNEWYSARVRGRVHDWVLSNDAELHDTAARVYGTAFGAESPEAAMTDLHSIAMDPRQLKFRSVGHAVASLYLADPSGPVLDHLNAWLSDASPEVAAHTAWALLYLARILDSERPEWPQLLLDASNAPDRRPVLARLWRAALSGSTTTFLAWDLLRQWLELPYRNGNQDGDVPEQLLLLVIDTLDGPALRRRGRWHVGLWLRRRPDDRLLKTLDDRLVEGLKR</sequence>
<dbReference type="RefSeq" id="WP_146246646.1">
    <property type="nucleotide sequence ID" value="NZ_BONA01000078.1"/>
</dbReference>
<reference evidence="2 3" key="1">
    <citation type="submission" date="2018-05" db="EMBL/GenBank/DDBJ databases">
        <title>Genomic Encyclopedia of Archaeal and Bacterial Type Strains, Phase II (KMG-II): from individual species to whole genera.</title>
        <authorList>
            <person name="Goeker M."/>
        </authorList>
    </citation>
    <scope>NUCLEOTIDE SEQUENCE [LARGE SCALE GENOMIC DNA]</scope>
    <source>
        <strain evidence="2 3">DSM 45184</strain>
    </source>
</reference>
<gene>
    <name evidence="2" type="ORF">BC793_12598</name>
</gene>
<dbReference type="AlphaFoldDB" id="A0A316EUW3"/>
<protein>
    <submittedName>
        <fullName evidence="2">Uncharacterized protein</fullName>
    </submittedName>
</protein>
<proteinExistence type="predicted"/>
<dbReference type="EMBL" id="QGGR01000025">
    <property type="protein sequence ID" value="PWK35897.1"/>
    <property type="molecule type" value="Genomic_DNA"/>
</dbReference>
<feature type="compositionally biased region" description="Basic and acidic residues" evidence="1">
    <location>
        <begin position="55"/>
        <end position="69"/>
    </location>
</feature>
<dbReference type="SUPFAM" id="SSF48371">
    <property type="entry name" value="ARM repeat"/>
    <property type="match status" value="1"/>
</dbReference>
<evidence type="ECO:0000313" key="2">
    <source>
        <dbReference type="EMBL" id="PWK35897.1"/>
    </source>
</evidence>
<evidence type="ECO:0000256" key="1">
    <source>
        <dbReference type="SAM" id="MobiDB-lite"/>
    </source>
</evidence>
<keyword evidence="3" id="KW-1185">Reference proteome</keyword>
<feature type="region of interest" description="Disordered" evidence="1">
    <location>
        <begin position="1"/>
        <end position="117"/>
    </location>
</feature>
<dbReference type="OrthoDB" id="3319826at2"/>
<dbReference type="InterPro" id="IPR027417">
    <property type="entry name" value="P-loop_NTPase"/>
</dbReference>
<dbReference type="SUPFAM" id="SSF52540">
    <property type="entry name" value="P-loop containing nucleoside triphosphate hydrolases"/>
    <property type="match status" value="1"/>
</dbReference>
<name>A0A316EUW3_9ACTN</name>
<dbReference type="Proteomes" id="UP000245697">
    <property type="component" value="Unassembled WGS sequence"/>
</dbReference>
<comment type="caution">
    <text evidence="2">The sequence shown here is derived from an EMBL/GenBank/DDBJ whole genome shotgun (WGS) entry which is preliminary data.</text>
</comment>
<feature type="compositionally biased region" description="Low complexity" evidence="1">
    <location>
        <begin position="33"/>
        <end position="43"/>
    </location>
</feature>
<accession>A0A316EUW3</accession>
<evidence type="ECO:0000313" key="3">
    <source>
        <dbReference type="Proteomes" id="UP000245697"/>
    </source>
</evidence>
<organism evidence="2 3">
    <name type="scientific">Actinoplanes xinjiangensis</name>
    <dbReference type="NCBI Taxonomy" id="512350"/>
    <lineage>
        <taxon>Bacteria</taxon>
        <taxon>Bacillati</taxon>
        <taxon>Actinomycetota</taxon>
        <taxon>Actinomycetes</taxon>
        <taxon>Micromonosporales</taxon>
        <taxon>Micromonosporaceae</taxon>
        <taxon>Actinoplanes</taxon>
    </lineage>
</organism>
<feature type="compositionally biased region" description="Basic and acidic residues" evidence="1">
    <location>
        <begin position="1"/>
        <end position="13"/>
    </location>
</feature>